<dbReference type="Gene3D" id="1.50.10.140">
    <property type="match status" value="1"/>
</dbReference>
<dbReference type="Proteomes" id="UP000322699">
    <property type="component" value="Unassembled WGS sequence"/>
</dbReference>
<feature type="chain" id="PRO_5023060640" description="Glycoamylase-like domain-containing protein" evidence="1">
    <location>
        <begin position="28"/>
        <end position="446"/>
    </location>
</feature>
<keyword evidence="1" id="KW-0732">Signal</keyword>
<reference evidence="3 4" key="1">
    <citation type="submission" date="2019-08" db="EMBL/GenBank/DDBJ databases">
        <title>Deep-cultivation of Planctomycetes and their phenomic and genomic characterization uncovers novel biology.</title>
        <authorList>
            <person name="Wiegand S."/>
            <person name="Jogler M."/>
            <person name="Boedeker C."/>
            <person name="Pinto D."/>
            <person name="Vollmers J."/>
            <person name="Rivas-Marin E."/>
            <person name="Kohn T."/>
            <person name="Peeters S.H."/>
            <person name="Heuer A."/>
            <person name="Rast P."/>
            <person name="Oberbeckmann S."/>
            <person name="Bunk B."/>
            <person name="Jeske O."/>
            <person name="Meyerdierks A."/>
            <person name="Storesund J.E."/>
            <person name="Kallscheuer N."/>
            <person name="Luecker S."/>
            <person name="Lage O.M."/>
            <person name="Pohl T."/>
            <person name="Merkel B.J."/>
            <person name="Hornburger P."/>
            <person name="Mueller R.-W."/>
            <person name="Bruemmer F."/>
            <person name="Labrenz M."/>
            <person name="Spormann A.M."/>
            <person name="Op Den Camp H."/>
            <person name="Overmann J."/>
            <person name="Amann R."/>
            <person name="Jetten M.S.M."/>
            <person name="Mascher T."/>
            <person name="Medema M.H."/>
            <person name="Devos D.P."/>
            <person name="Kaster A.-K."/>
            <person name="Ovreas L."/>
            <person name="Rohde M."/>
            <person name="Galperin M.Y."/>
            <person name="Jogler C."/>
        </authorList>
    </citation>
    <scope>NUCLEOTIDE SEQUENCE [LARGE SCALE GENOMIC DNA]</scope>
    <source>
        <strain evidence="3 4">LF1</strain>
    </source>
</reference>
<keyword evidence="4" id="KW-1185">Reference proteome</keyword>
<name>A0A5B1CIX6_9BACT</name>
<evidence type="ECO:0000259" key="2">
    <source>
        <dbReference type="Pfam" id="PF10091"/>
    </source>
</evidence>
<feature type="signal peptide" evidence="1">
    <location>
        <begin position="1"/>
        <end position="27"/>
    </location>
</feature>
<accession>A0A5B1CIX6</accession>
<comment type="caution">
    <text evidence="3">The sequence shown here is derived from an EMBL/GenBank/DDBJ whole genome shotgun (WGS) entry which is preliminary data.</text>
</comment>
<dbReference type="PIRSF" id="PIRSF028431">
    <property type="entry name" value="UCP028431"/>
    <property type="match status" value="1"/>
</dbReference>
<feature type="domain" description="Glycoamylase-like" evidence="2">
    <location>
        <begin position="212"/>
        <end position="431"/>
    </location>
</feature>
<evidence type="ECO:0000256" key="1">
    <source>
        <dbReference type="SAM" id="SignalP"/>
    </source>
</evidence>
<protein>
    <recommendedName>
        <fullName evidence="2">Glycoamylase-like domain-containing protein</fullName>
    </recommendedName>
</protein>
<dbReference type="OrthoDB" id="5937621at2"/>
<evidence type="ECO:0000313" key="4">
    <source>
        <dbReference type="Proteomes" id="UP000322699"/>
    </source>
</evidence>
<dbReference type="Pfam" id="PF10091">
    <property type="entry name" value="Glycoamylase"/>
    <property type="match status" value="1"/>
</dbReference>
<dbReference type="InterPro" id="IPR016883">
    <property type="entry name" value="UCP028431"/>
</dbReference>
<organism evidence="3 4">
    <name type="scientific">Rubripirellula obstinata</name>
    <dbReference type="NCBI Taxonomy" id="406547"/>
    <lineage>
        <taxon>Bacteria</taxon>
        <taxon>Pseudomonadati</taxon>
        <taxon>Planctomycetota</taxon>
        <taxon>Planctomycetia</taxon>
        <taxon>Pirellulales</taxon>
        <taxon>Pirellulaceae</taxon>
        <taxon>Rubripirellula</taxon>
    </lineage>
</organism>
<evidence type="ECO:0000313" key="3">
    <source>
        <dbReference type="EMBL" id="KAA1261048.1"/>
    </source>
</evidence>
<dbReference type="EMBL" id="VRLW01000001">
    <property type="protein sequence ID" value="KAA1261048.1"/>
    <property type="molecule type" value="Genomic_DNA"/>
</dbReference>
<proteinExistence type="predicted"/>
<gene>
    <name evidence="3" type="ORF">LF1_35920</name>
</gene>
<sequence length="446" mass="49178" precursor="true">MKRRLVLLSGLAAATSPLLPAAKSSFASDFPRQTDFWSNSVEQEQTEFLNDLGQRCYRYLIESAHPVTGLVADRGRTDGSGFSDHSSSAACGFALAGHGVAVTKGWTDASSAKDRVRQMLTSLLDLAEHERGFLYHFVDRKTGKRAMQCEASTIDTALLVAGAMHASQVFADDSEIVSMADRLYRRVQWKAMLGRNGCLHMGWKPETGLLPHQWDTFSELTILVLLAIGAPENEIPGECWNAWRRSKTLHHNGQPFLSYPPLFVHQYPHTFFDFRKVVSPSGRSYWENSQTAHYAQIEYLKSLSRNSTSHRHYGDDLWGITSSDSATGYRDWGGPYQDGAAFPERGIDGTIVPSAAGGALAVVPGQSMRTLMYQREHFGHSVYGRFGFANAFNPATGWVGRDVIGIDTGITLLSAANLLAESVWQPFMQHPAASRALDRAGFRPAA</sequence>
<dbReference type="AlphaFoldDB" id="A0A5B1CIX6"/>
<dbReference type="InterPro" id="IPR019282">
    <property type="entry name" value="Glycoamylase-like_cons_dom"/>
</dbReference>